<dbReference type="Proteomes" id="UP000006346">
    <property type="component" value="Chromosome"/>
</dbReference>
<dbReference type="AlphaFoldDB" id="G7WA64"/>
<dbReference type="RefSeq" id="WP_014183028.1">
    <property type="nucleotide sequence ID" value="NC_016584.1"/>
</dbReference>
<dbReference type="InterPro" id="IPR011004">
    <property type="entry name" value="Trimer_LpxA-like_sf"/>
</dbReference>
<comment type="similarity">
    <text evidence="1 5">Belongs to the transferase hexapeptide repeat family.</text>
</comment>
<reference evidence="8" key="1">
    <citation type="submission" date="2011-11" db="EMBL/GenBank/DDBJ databases">
        <title>Complete sequence of Desulfosporosinus orientis DSM 765.</title>
        <authorList>
            <person name="Lucas S."/>
            <person name="Han J."/>
            <person name="Lapidus A."/>
            <person name="Cheng J.-F."/>
            <person name="Goodwin L."/>
            <person name="Pitluck S."/>
            <person name="Peters L."/>
            <person name="Ovchinnikova G."/>
            <person name="Teshima H."/>
            <person name="Detter J.C."/>
            <person name="Han C."/>
            <person name="Tapia R."/>
            <person name="Land M."/>
            <person name="Hauser L."/>
            <person name="Kyrpides N."/>
            <person name="Ivanova N."/>
            <person name="Pagani I."/>
            <person name="Pester M."/>
            <person name="Spring S."/>
            <person name="Ollivier B."/>
            <person name="Rattei T."/>
            <person name="Klenk H.-P."/>
            <person name="Wagner M."/>
            <person name="Loy A."/>
            <person name="Woyke T."/>
        </authorList>
    </citation>
    <scope>NUCLEOTIDE SEQUENCE [LARGE SCALE GENOMIC DNA]</scope>
    <source>
        <strain evidence="8">ATCC 19365 / DSM 765 / NCIMB 8382 / VKM B-1628</strain>
    </source>
</reference>
<dbReference type="HOGENOM" id="CLU_051638_3_0_9"/>
<evidence type="ECO:0000256" key="1">
    <source>
        <dbReference type="ARBA" id="ARBA00007274"/>
    </source>
</evidence>
<proteinExistence type="inferred from homology"/>
<protein>
    <recommendedName>
        <fullName evidence="5">Acetyltransferase</fullName>
        <ecNumber evidence="5">2.3.1.-</ecNumber>
    </recommendedName>
</protein>
<dbReference type="Pfam" id="PF12464">
    <property type="entry name" value="Mac"/>
    <property type="match status" value="1"/>
</dbReference>
<dbReference type="OrthoDB" id="9801697at2"/>
<dbReference type="SUPFAM" id="SSF51161">
    <property type="entry name" value="Trimeric LpxA-like enzymes"/>
    <property type="match status" value="1"/>
</dbReference>
<dbReference type="eggNOG" id="COG0110">
    <property type="taxonomic scope" value="Bacteria"/>
</dbReference>
<gene>
    <name evidence="7" type="ordered locus">Desor_0500</name>
</gene>
<evidence type="ECO:0000256" key="3">
    <source>
        <dbReference type="ARBA" id="ARBA00022737"/>
    </source>
</evidence>
<accession>G7WA64</accession>
<keyword evidence="3" id="KW-0677">Repeat</keyword>
<dbReference type="KEGG" id="dor:Desor_0500"/>
<dbReference type="CDD" id="cd03357">
    <property type="entry name" value="LbH_MAT_GAT"/>
    <property type="match status" value="1"/>
</dbReference>
<dbReference type="EMBL" id="CP003108">
    <property type="protein sequence ID" value="AET66202.1"/>
    <property type="molecule type" value="Genomic_DNA"/>
</dbReference>
<dbReference type="PATRIC" id="fig|768706.3.peg.469"/>
<dbReference type="InterPro" id="IPR039369">
    <property type="entry name" value="LacA-like"/>
</dbReference>
<sequence length="195" mass="22106">MNEKEKMIKGDLYKAYDEELFRERQNAKIALYQFNSLHPDEIEKRDNIIRSLFGKTRDKFFIEPPFRCDYGYNIYIGENFYSNYNCTILDCAKVLIGDNVMFGPNVNLFTAGHPINFEVRNEGLEYALPIVIGNNVWIGGGAIVNPRITIGDNVVIGSGSVVTKDIPSNSIAVGNPCKVIRKISDTDRLHKDNSY</sequence>
<dbReference type="SMART" id="SM01266">
    <property type="entry name" value="Mac"/>
    <property type="match status" value="1"/>
</dbReference>
<evidence type="ECO:0000313" key="7">
    <source>
        <dbReference type="EMBL" id="AET66202.1"/>
    </source>
</evidence>
<dbReference type="InterPro" id="IPR001451">
    <property type="entry name" value="Hexapep"/>
</dbReference>
<dbReference type="EC" id="2.3.1.-" evidence="5"/>
<dbReference type="GO" id="GO:0008870">
    <property type="term" value="F:galactoside O-acetyltransferase activity"/>
    <property type="evidence" value="ECO:0007669"/>
    <property type="project" value="TreeGrafter"/>
</dbReference>
<keyword evidence="2 5" id="KW-0808">Transferase</keyword>
<organism evidence="7 8">
    <name type="scientific">Desulfosporosinus orientis (strain ATCC 19365 / DSM 765 / NCIMB 8382 / VKM B-1628 / Singapore I)</name>
    <name type="common">Desulfotomaculum orientis</name>
    <dbReference type="NCBI Taxonomy" id="768706"/>
    <lineage>
        <taxon>Bacteria</taxon>
        <taxon>Bacillati</taxon>
        <taxon>Bacillota</taxon>
        <taxon>Clostridia</taxon>
        <taxon>Eubacteriales</taxon>
        <taxon>Desulfitobacteriaceae</taxon>
        <taxon>Desulfosporosinus</taxon>
    </lineage>
</organism>
<dbReference type="Pfam" id="PF00132">
    <property type="entry name" value="Hexapep"/>
    <property type="match status" value="1"/>
</dbReference>
<dbReference type="InterPro" id="IPR024688">
    <property type="entry name" value="Mac_dom"/>
</dbReference>
<dbReference type="PANTHER" id="PTHR43017:SF1">
    <property type="entry name" value="ACETYLTRANSFERASE YJL218W-RELATED"/>
    <property type="match status" value="1"/>
</dbReference>
<dbReference type="FunFam" id="2.160.10.10:FF:000008">
    <property type="entry name" value="Maltose O-acetyltransferase"/>
    <property type="match status" value="1"/>
</dbReference>
<keyword evidence="8" id="KW-1185">Reference proteome</keyword>
<evidence type="ECO:0000256" key="2">
    <source>
        <dbReference type="ARBA" id="ARBA00022679"/>
    </source>
</evidence>
<dbReference type="PANTHER" id="PTHR43017">
    <property type="entry name" value="GALACTOSIDE O-ACETYLTRANSFERASE"/>
    <property type="match status" value="1"/>
</dbReference>
<dbReference type="Gene3D" id="2.160.10.10">
    <property type="entry name" value="Hexapeptide repeat proteins"/>
    <property type="match status" value="1"/>
</dbReference>
<feature type="domain" description="Maltose/galactoside acetyltransferase" evidence="6">
    <location>
        <begin position="4"/>
        <end position="58"/>
    </location>
</feature>
<evidence type="ECO:0000313" key="8">
    <source>
        <dbReference type="Proteomes" id="UP000006346"/>
    </source>
</evidence>
<name>G7WA64_DESOD</name>
<dbReference type="PROSITE" id="PS00101">
    <property type="entry name" value="HEXAPEP_TRANSFERASES"/>
    <property type="match status" value="1"/>
</dbReference>
<dbReference type="InterPro" id="IPR018357">
    <property type="entry name" value="Hexapep_transf_CS"/>
</dbReference>
<evidence type="ECO:0000256" key="5">
    <source>
        <dbReference type="RuleBase" id="RU367021"/>
    </source>
</evidence>
<evidence type="ECO:0000256" key="4">
    <source>
        <dbReference type="ARBA" id="ARBA00023315"/>
    </source>
</evidence>
<dbReference type="STRING" id="768706.Desor_0500"/>
<evidence type="ECO:0000259" key="6">
    <source>
        <dbReference type="SMART" id="SM01266"/>
    </source>
</evidence>
<keyword evidence="4 5" id="KW-0012">Acyltransferase</keyword>
<reference evidence="7 8" key="2">
    <citation type="journal article" date="2012" name="J. Bacteriol.">
        <title>Complete genome sequences of Desulfosporosinus orientis DSM765T, Desulfosporosinus youngiae DSM17734T, Desulfosporosinus meridiei DSM13257T, and Desulfosporosinus acidiphilus DSM22704T.</title>
        <authorList>
            <person name="Pester M."/>
            <person name="Brambilla E."/>
            <person name="Alazard D."/>
            <person name="Rattei T."/>
            <person name="Weinmaier T."/>
            <person name="Han J."/>
            <person name="Lucas S."/>
            <person name="Lapidus A."/>
            <person name="Cheng J.F."/>
            <person name="Goodwin L."/>
            <person name="Pitluck S."/>
            <person name="Peters L."/>
            <person name="Ovchinnikova G."/>
            <person name="Teshima H."/>
            <person name="Detter J.C."/>
            <person name="Han C.S."/>
            <person name="Tapia R."/>
            <person name="Land M.L."/>
            <person name="Hauser L."/>
            <person name="Kyrpides N.C."/>
            <person name="Ivanova N.N."/>
            <person name="Pagani I."/>
            <person name="Huntmann M."/>
            <person name="Wei C.L."/>
            <person name="Davenport K.W."/>
            <person name="Daligault H."/>
            <person name="Chain P.S."/>
            <person name="Chen A."/>
            <person name="Mavromatis K."/>
            <person name="Markowitz V."/>
            <person name="Szeto E."/>
            <person name="Mikhailova N."/>
            <person name="Pati A."/>
            <person name="Wagner M."/>
            <person name="Woyke T."/>
            <person name="Ollivier B."/>
            <person name="Klenk H.P."/>
            <person name="Spring S."/>
            <person name="Loy A."/>
        </authorList>
    </citation>
    <scope>NUCLEOTIDE SEQUENCE [LARGE SCALE GENOMIC DNA]</scope>
    <source>
        <strain evidence="8">ATCC 19365 / DSM 765 / NCIMB 8382 / VKM B-1628</strain>
    </source>
</reference>